<feature type="region of interest" description="Disordered" evidence="1">
    <location>
        <begin position="646"/>
        <end position="668"/>
    </location>
</feature>
<reference evidence="4" key="1">
    <citation type="journal article" date="2019" name="Int. J. Syst. Evol. Microbiol.">
        <title>The Global Catalogue of Microorganisms (GCM) 10K type strain sequencing project: providing services to taxonomists for standard genome sequencing and annotation.</title>
        <authorList>
            <consortium name="The Broad Institute Genomics Platform"/>
            <consortium name="The Broad Institute Genome Sequencing Center for Infectious Disease"/>
            <person name="Wu L."/>
            <person name="Ma J."/>
        </authorList>
    </citation>
    <scope>NUCLEOTIDE SEQUENCE [LARGE SCALE GENOMIC DNA]</scope>
    <source>
        <strain evidence="4">JCM 4087</strain>
    </source>
</reference>
<dbReference type="InterPro" id="IPR024078">
    <property type="entry name" value="LmbE-like_dom_sf"/>
</dbReference>
<dbReference type="RefSeq" id="WP_263338017.1">
    <property type="nucleotide sequence ID" value="NZ_JAGSYH010000004.1"/>
</dbReference>
<proteinExistence type="predicted"/>
<feature type="region of interest" description="Disordered" evidence="1">
    <location>
        <begin position="299"/>
        <end position="320"/>
    </location>
</feature>
<accession>A0ABW1EDB4</accession>
<name>A0ABW1EDB4_9BACT</name>
<feature type="signal peptide" evidence="2">
    <location>
        <begin position="1"/>
        <end position="26"/>
    </location>
</feature>
<comment type="caution">
    <text evidence="3">The sequence shown here is derived from an EMBL/GenBank/DDBJ whole genome shotgun (WGS) entry which is preliminary data.</text>
</comment>
<feature type="chain" id="PRO_5046007078" evidence="2">
    <location>
        <begin position="27"/>
        <end position="925"/>
    </location>
</feature>
<sequence length="925" mass="100371">MGFPTVTKQLASWLAMASLLSVYAPAQQSPATPHTAADHEPTPIALPLAEDRGAAALEQSLKRLSTWASVMDIVAHPDDEDGAMLTYESRGQGVRASLMTLTRGEGGQNAMGTDDYDALGLIRTNELLRADEFYGVKQYFGTEADFGFSKTQEESFERWGHERVLCDTVLAVREERPLVLVSTFVGGITDGHGQHQVSGEVSQEAYLDAGNPKVCPEQIAAGLKPWSPRKVYARAPFAPVTDKGMFDYATGKWAPAKFYNYVTKQWTTTAPSADVSIPSGKLDPVLGRSYVQISREGWGEQKSQYGGANPTLSGGGGSEYHRYGSRVAEKGGEESSYFEGIPTGIEGMTSLVSGPAPTWLASGLKTIAEDVERASREYKPEQPDAIAPVLKAGYEATKALDDRVASSELKDLEKYDLAFELSIKMQQFQAALGNALGLDLQAFTTRGGSGVEETPRSVVPGQQIQVVIHTGNGFGKAKLRRVWLGDELDGASGEPWKSQPVENPGADQVVKATVPEDAKPTEPYFSRPTIEQPYYDVANAAYRDQPFSPYPLAAWAEFDYEGVPVRLSEVVQTMRREPGRGGIFEPLVITPEVGVIVEPAERILPLDGSALPVRVTVHTERAASGTVRLTLPAGWMATPEEATFKRSSAGDSEPSLFQVKPSDASKAPDGEINIQAEARIDGHAFTSGWRTVGYPGLRPYNLYRKAEMKTRAVDVKLAPGLRVGYIMGTGDMVPQAIEGLGITPHLLSASEVTSGDLSAYDVIMVGIRAYSVRPELAAAQTRLNAWVENGGTLVVQYQSNTFPAPFALQMGRTPERVVEEDAPVKILDASDTQLSWPNQITAHDFDGWVEERGHSFLDTWDPAYTALTETADHGQNPQHGGWLVAHPGKGTYVYISYAIYRQLPELVPGAYRILANLLSAPKAPR</sequence>
<evidence type="ECO:0000256" key="1">
    <source>
        <dbReference type="SAM" id="MobiDB-lite"/>
    </source>
</evidence>
<keyword evidence="4" id="KW-1185">Reference proteome</keyword>
<feature type="compositionally biased region" description="Polar residues" evidence="1">
    <location>
        <begin position="301"/>
        <end position="312"/>
    </location>
</feature>
<dbReference type="Gene3D" id="3.40.50.10320">
    <property type="entry name" value="LmbE-like"/>
    <property type="match status" value="1"/>
</dbReference>
<dbReference type="InterPro" id="IPR029062">
    <property type="entry name" value="Class_I_gatase-like"/>
</dbReference>
<dbReference type="InterPro" id="IPR003737">
    <property type="entry name" value="GlcNAc_PI_deacetylase-related"/>
</dbReference>
<dbReference type="SUPFAM" id="SSF102588">
    <property type="entry name" value="LmbE-like"/>
    <property type="match status" value="1"/>
</dbReference>
<protein>
    <submittedName>
        <fullName evidence="3">PIG-L family deacetylase</fullName>
    </submittedName>
</protein>
<gene>
    <name evidence="3" type="ORF">ACFPT7_06950</name>
</gene>
<keyword evidence="2" id="KW-0732">Signal</keyword>
<evidence type="ECO:0000313" key="3">
    <source>
        <dbReference type="EMBL" id="MFC5862025.1"/>
    </source>
</evidence>
<dbReference type="SUPFAM" id="SSF52317">
    <property type="entry name" value="Class I glutamine amidotransferase-like"/>
    <property type="match status" value="1"/>
</dbReference>
<dbReference type="Proteomes" id="UP001596091">
    <property type="component" value="Unassembled WGS sequence"/>
</dbReference>
<dbReference type="CDD" id="cd03143">
    <property type="entry name" value="A4_beta-galactosidase_middle_domain"/>
    <property type="match status" value="1"/>
</dbReference>
<dbReference type="EMBL" id="JBHSPH010000002">
    <property type="protein sequence ID" value="MFC5862025.1"/>
    <property type="molecule type" value="Genomic_DNA"/>
</dbReference>
<organism evidence="3 4">
    <name type="scientific">Acidicapsa dinghuensis</name>
    <dbReference type="NCBI Taxonomy" id="2218256"/>
    <lineage>
        <taxon>Bacteria</taxon>
        <taxon>Pseudomonadati</taxon>
        <taxon>Acidobacteriota</taxon>
        <taxon>Terriglobia</taxon>
        <taxon>Terriglobales</taxon>
        <taxon>Acidobacteriaceae</taxon>
        <taxon>Acidicapsa</taxon>
    </lineage>
</organism>
<dbReference type="Pfam" id="PF02585">
    <property type="entry name" value="PIG-L"/>
    <property type="match status" value="1"/>
</dbReference>
<evidence type="ECO:0000313" key="4">
    <source>
        <dbReference type="Proteomes" id="UP001596091"/>
    </source>
</evidence>
<dbReference type="Gene3D" id="3.40.50.880">
    <property type="match status" value="1"/>
</dbReference>
<evidence type="ECO:0000256" key="2">
    <source>
        <dbReference type="SAM" id="SignalP"/>
    </source>
</evidence>